<reference evidence="1 2" key="1">
    <citation type="journal article" date="2022" name="bioRxiv">
        <title>The genome of the oomycete Peronosclerospora sorghi, a cosmopolitan pathogen of maize and sorghum, is inflated with dispersed pseudogenes.</title>
        <authorList>
            <person name="Fletcher K."/>
            <person name="Martin F."/>
            <person name="Isakeit T."/>
            <person name="Cavanaugh K."/>
            <person name="Magill C."/>
            <person name="Michelmore R."/>
        </authorList>
    </citation>
    <scope>NUCLEOTIDE SEQUENCE [LARGE SCALE GENOMIC DNA]</scope>
    <source>
        <strain evidence="1">P6</strain>
    </source>
</reference>
<name>A0ACC0W9J6_9STRA</name>
<dbReference type="Proteomes" id="UP001163321">
    <property type="component" value="Chromosome 3"/>
</dbReference>
<comment type="caution">
    <text evidence="1">The sequence shown here is derived from an EMBL/GenBank/DDBJ whole genome shotgun (WGS) entry which is preliminary data.</text>
</comment>
<proteinExistence type="predicted"/>
<evidence type="ECO:0000313" key="2">
    <source>
        <dbReference type="Proteomes" id="UP001163321"/>
    </source>
</evidence>
<organism evidence="1 2">
    <name type="scientific">Peronosclerospora sorghi</name>
    <dbReference type="NCBI Taxonomy" id="230839"/>
    <lineage>
        <taxon>Eukaryota</taxon>
        <taxon>Sar</taxon>
        <taxon>Stramenopiles</taxon>
        <taxon>Oomycota</taxon>
        <taxon>Peronosporomycetes</taxon>
        <taxon>Peronosporales</taxon>
        <taxon>Peronosporaceae</taxon>
        <taxon>Peronosclerospora</taxon>
    </lineage>
</organism>
<evidence type="ECO:0000313" key="1">
    <source>
        <dbReference type="EMBL" id="KAI9914613.1"/>
    </source>
</evidence>
<sequence length="149" mass="16440">MNPEALFSVETPSTLMTEEEFTRFSGRSNQRGAPVFSAAPRVAQKALNSTLLASSEKDWTTSGFVATKTRANVDRAGPSLPECHLHCWAAAHVSIRKATQAGEAAVGTVSDKIDDDELEDCHHLVRETFIEMATKRYIFRIHPLDLKVP</sequence>
<protein>
    <submittedName>
        <fullName evidence="1">Uncharacterized protein</fullName>
    </submittedName>
</protein>
<accession>A0ACC0W9J6</accession>
<gene>
    <name evidence="1" type="ORF">PsorP6_007860</name>
</gene>
<dbReference type="EMBL" id="CM047582">
    <property type="protein sequence ID" value="KAI9914613.1"/>
    <property type="molecule type" value="Genomic_DNA"/>
</dbReference>
<keyword evidence="2" id="KW-1185">Reference proteome</keyword>